<gene>
    <name evidence="1" type="ORF">GGX14DRAFT_376195</name>
</gene>
<reference evidence="1" key="1">
    <citation type="submission" date="2023-03" db="EMBL/GenBank/DDBJ databases">
        <title>Massive genome expansion in bonnet fungi (Mycena s.s.) driven by repeated elements and novel gene families across ecological guilds.</title>
        <authorList>
            <consortium name="Lawrence Berkeley National Laboratory"/>
            <person name="Harder C.B."/>
            <person name="Miyauchi S."/>
            <person name="Viragh M."/>
            <person name="Kuo A."/>
            <person name="Thoen E."/>
            <person name="Andreopoulos B."/>
            <person name="Lu D."/>
            <person name="Skrede I."/>
            <person name="Drula E."/>
            <person name="Henrissat B."/>
            <person name="Morin E."/>
            <person name="Kohler A."/>
            <person name="Barry K."/>
            <person name="LaButti K."/>
            <person name="Morin E."/>
            <person name="Salamov A."/>
            <person name="Lipzen A."/>
            <person name="Mereny Z."/>
            <person name="Hegedus B."/>
            <person name="Baldrian P."/>
            <person name="Stursova M."/>
            <person name="Weitz H."/>
            <person name="Taylor A."/>
            <person name="Grigoriev I.V."/>
            <person name="Nagy L.G."/>
            <person name="Martin F."/>
            <person name="Kauserud H."/>
        </authorList>
    </citation>
    <scope>NUCLEOTIDE SEQUENCE</scope>
    <source>
        <strain evidence="1">9144</strain>
    </source>
</reference>
<dbReference type="EMBL" id="JARJCW010000084">
    <property type="protein sequence ID" value="KAJ7196368.1"/>
    <property type="molecule type" value="Genomic_DNA"/>
</dbReference>
<sequence>SPNCRMGCAAIEDVHHIFVDCARYTSWRAKATEELYTRASKLLFSDDCSLWPLHYSTYFLGHVLKFTHLLPLNHDLPKLAFARLIHHLSAEWHTTSIRLTGRIWGNWQKETAVKLDVRGRRSG</sequence>
<accession>A0AAD6Y4L3</accession>
<dbReference type="Proteomes" id="UP001219525">
    <property type="component" value="Unassembled WGS sequence"/>
</dbReference>
<evidence type="ECO:0000313" key="2">
    <source>
        <dbReference type="Proteomes" id="UP001219525"/>
    </source>
</evidence>
<feature type="non-terminal residue" evidence="1">
    <location>
        <position position="1"/>
    </location>
</feature>
<organism evidence="1 2">
    <name type="scientific">Mycena pura</name>
    <dbReference type="NCBI Taxonomy" id="153505"/>
    <lineage>
        <taxon>Eukaryota</taxon>
        <taxon>Fungi</taxon>
        <taxon>Dikarya</taxon>
        <taxon>Basidiomycota</taxon>
        <taxon>Agaricomycotina</taxon>
        <taxon>Agaricomycetes</taxon>
        <taxon>Agaricomycetidae</taxon>
        <taxon>Agaricales</taxon>
        <taxon>Marasmiineae</taxon>
        <taxon>Mycenaceae</taxon>
        <taxon>Mycena</taxon>
    </lineage>
</organism>
<keyword evidence="2" id="KW-1185">Reference proteome</keyword>
<name>A0AAD6Y4L3_9AGAR</name>
<proteinExistence type="predicted"/>
<comment type="caution">
    <text evidence="1">The sequence shown here is derived from an EMBL/GenBank/DDBJ whole genome shotgun (WGS) entry which is preliminary data.</text>
</comment>
<protein>
    <submittedName>
        <fullName evidence="1">Uncharacterized protein</fullName>
    </submittedName>
</protein>
<dbReference type="AlphaFoldDB" id="A0AAD6Y4L3"/>
<evidence type="ECO:0000313" key="1">
    <source>
        <dbReference type="EMBL" id="KAJ7196368.1"/>
    </source>
</evidence>